<organism evidence="4 5">
    <name type="scientific">Skeletonema marinoi</name>
    <dbReference type="NCBI Taxonomy" id="267567"/>
    <lineage>
        <taxon>Eukaryota</taxon>
        <taxon>Sar</taxon>
        <taxon>Stramenopiles</taxon>
        <taxon>Ochrophyta</taxon>
        <taxon>Bacillariophyta</taxon>
        <taxon>Coscinodiscophyceae</taxon>
        <taxon>Thalassiosirophycidae</taxon>
        <taxon>Thalassiosirales</taxon>
        <taxon>Skeletonemataceae</taxon>
        <taxon>Skeletonema</taxon>
        <taxon>Skeletonema marinoi-dohrnii complex</taxon>
    </lineage>
</organism>
<dbReference type="PANTHER" id="PTHR10695:SF46">
    <property type="entry name" value="BIFUNCTIONAL COENZYME A SYNTHASE-RELATED"/>
    <property type="match status" value="1"/>
</dbReference>
<comment type="caution">
    <text evidence="4">The sequence shown here is derived from an EMBL/GenBank/DDBJ whole genome shotgun (WGS) entry which is preliminary data.</text>
</comment>
<keyword evidence="4" id="KW-0808">Transferase</keyword>
<dbReference type="Pfam" id="PF01121">
    <property type="entry name" value="CoaE"/>
    <property type="match status" value="1"/>
</dbReference>
<proteinExistence type="inferred from homology"/>
<keyword evidence="3" id="KW-0732">Signal</keyword>
<keyword evidence="4" id="KW-0418">Kinase</keyword>
<dbReference type="Proteomes" id="UP001224775">
    <property type="component" value="Unassembled WGS sequence"/>
</dbReference>
<protein>
    <submittedName>
        <fullName evidence="4">Dephospho-CoA kinase</fullName>
        <ecNumber evidence="4">2.7.1.24</ecNumber>
    </submittedName>
</protein>
<dbReference type="SUPFAM" id="SSF52540">
    <property type="entry name" value="P-loop containing nucleoside triphosphate hydrolases"/>
    <property type="match status" value="1"/>
</dbReference>
<dbReference type="AlphaFoldDB" id="A0AAD8Y7J4"/>
<dbReference type="EMBL" id="JATAAI010000015">
    <property type="protein sequence ID" value="KAK1740434.1"/>
    <property type="molecule type" value="Genomic_DNA"/>
</dbReference>
<evidence type="ECO:0000313" key="5">
    <source>
        <dbReference type="Proteomes" id="UP001224775"/>
    </source>
</evidence>
<dbReference type="GO" id="GO:0004140">
    <property type="term" value="F:dephospho-CoA kinase activity"/>
    <property type="evidence" value="ECO:0007669"/>
    <property type="project" value="UniProtKB-EC"/>
</dbReference>
<evidence type="ECO:0000256" key="1">
    <source>
        <dbReference type="ARBA" id="ARBA00022741"/>
    </source>
</evidence>
<evidence type="ECO:0000256" key="3">
    <source>
        <dbReference type="SAM" id="SignalP"/>
    </source>
</evidence>
<dbReference type="HAMAP" id="MF_00376">
    <property type="entry name" value="Dephospho_CoA_kinase"/>
    <property type="match status" value="1"/>
</dbReference>
<dbReference type="GO" id="GO:0005524">
    <property type="term" value="F:ATP binding"/>
    <property type="evidence" value="ECO:0007669"/>
    <property type="project" value="UniProtKB-KW"/>
</dbReference>
<gene>
    <name evidence="4" type="ORF">QTG54_008529</name>
</gene>
<keyword evidence="1" id="KW-0547">Nucleotide-binding</keyword>
<dbReference type="PROSITE" id="PS51219">
    <property type="entry name" value="DPCK"/>
    <property type="match status" value="1"/>
</dbReference>
<dbReference type="EC" id="2.7.1.24" evidence="4"/>
<dbReference type="InterPro" id="IPR027417">
    <property type="entry name" value="P-loop_NTPase"/>
</dbReference>
<feature type="signal peptide" evidence="3">
    <location>
        <begin position="1"/>
        <end position="21"/>
    </location>
</feature>
<evidence type="ECO:0000313" key="4">
    <source>
        <dbReference type="EMBL" id="KAK1740434.1"/>
    </source>
</evidence>
<name>A0AAD8Y7J4_9STRA</name>
<dbReference type="NCBIfam" id="TIGR00152">
    <property type="entry name" value="dephospho-CoA kinase"/>
    <property type="match status" value="1"/>
</dbReference>
<keyword evidence="2" id="KW-0067">ATP-binding</keyword>
<dbReference type="PANTHER" id="PTHR10695">
    <property type="entry name" value="DEPHOSPHO-COA KINASE-RELATED"/>
    <property type="match status" value="1"/>
</dbReference>
<dbReference type="CDD" id="cd02022">
    <property type="entry name" value="DPCK"/>
    <property type="match status" value="1"/>
</dbReference>
<sequence length="312" mass="34597">MVTFFLPLLIITWTTLHSTSAFLSTSYVSTTSISSSCRSTCEQNTKLQHQRCQNRQSWSPLFSAASEDHEITTPLVSKMKILGICGGIGSGKSTACQLMVDKLGCVARIDADKLAHCVYEPGSQSLQDIVAEFGNDILQSNDSAEIDRQKLGAIVFSDPKAMSKLERIVWPHVRTKIEERIDEIATEYQSSTPSENEIIIVEAALLLETDWHDMLDGLWVVQASPSVAVKRLMENRGLTEEDAMVRIRAQQKRRSLLSKDEGSECISDELRDEIEKGIVTAVVTNDGTMEELQKTLEKTLCDATAFKKSSCS</sequence>
<feature type="chain" id="PRO_5042098156" evidence="3">
    <location>
        <begin position="22"/>
        <end position="312"/>
    </location>
</feature>
<keyword evidence="5" id="KW-1185">Reference proteome</keyword>
<dbReference type="GO" id="GO:0015937">
    <property type="term" value="P:coenzyme A biosynthetic process"/>
    <property type="evidence" value="ECO:0007669"/>
    <property type="project" value="InterPro"/>
</dbReference>
<accession>A0AAD8Y7J4</accession>
<dbReference type="InterPro" id="IPR001977">
    <property type="entry name" value="Depp_CoAkinase"/>
</dbReference>
<reference evidence="4" key="1">
    <citation type="submission" date="2023-06" db="EMBL/GenBank/DDBJ databases">
        <title>Survivors Of The Sea: Transcriptome response of Skeletonema marinoi to long-term dormancy.</title>
        <authorList>
            <person name="Pinder M.I.M."/>
            <person name="Kourtchenko O."/>
            <person name="Robertson E.K."/>
            <person name="Larsson T."/>
            <person name="Maumus F."/>
            <person name="Osuna-Cruz C.M."/>
            <person name="Vancaester E."/>
            <person name="Stenow R."/>
            <person name="Vandepoele K."/>
            <person name="Ploug H."/>
            <person name="Bruchert V."/>
            <person name="Godhe A."/>
            <person name="Topel M."/>
        </authorList>
    </citation>
    <scope>NUCLEOTIDE SEQUENCE</scope>
    <source>
        <strain evidence="4">R05AC</strain>
    </source>
</reference>
<dbReference type="Gene3D" id="3.40.50.300">
    <property type="entry name" value="P-loop containing nucleotide triphosphate hydrolases"/>
    <property type="match status" value="1"/>
</dbReference>
<evidence type="ECO:0000256" key="2">
    <source>
        <dbReference type="ARBA" id="ARBA00022840"/>
    </source>
</evidence>